<feature type="compositionally biased region" description="Acidic residues" evidence="1">
    <location>
        <begin position="341"/>
        <end position="355"/>
    </location>
</feature>
<sequence length="361" mass="40380">MDQVFEAYSDEATLRDGGFIFQAILNYKLMWSIVNGKTVFDQKEFSGWLHQVDAFPDLKFQEGSATLTYVLLSEANLFKRKIDLATEEIKKRLNPEYAKAFLVTPGEEEIEQFEFPDPSFFNRKPEELEAGQKQLGPGQKQLGPGQKQLSPGQKMLNKGQELLNPGQKALPEPVGESTTVRRHFTAAQLEALNDKYFRNTSFDVVFTIDRMVLREVSTSGLDSGRPTVTLKLSTGMVETLDGNPINSWNGFKVVASGRDNSITIDNTGDDPISKIVTFDSVGNETEQIFKTIPPSLILEFTGDRVAIESFTNRSSQVAVRSAIDFDNLFEPQNKKTGPVETPEEGEELESEESAEKEEQTK</sequence>
<reference evidence="2" key="1">
    <citation type="submission" date="2020-04" db="EMBL/GenBank/DDBJ databases">
        <authorList>
            <person name="Chiriac C."/>
            <person name="Salcher M."/>
            <person name="Ghai R."/>
            <person name="Kavagutti S V."/>
        </authorList>
    </citation>
    <scope>NUCLEOTIDE SEQUENCE</scope>
</reference>
<protein>
    <submittedName>
        <fullName evidence="2">Uncharacterized protein</fullName>
    </submittedName>
</protein>
<accession>A0A6J5NKY6</accession>
<proteinExistence type="predicted"/>
<organism evidence="2">
    <name type="scientific">uncultured Caudovirales phage</name>
    <dbReference type="NCBI Taxonomy" id="2100421"/>
    <lineage>
        <taxon>Viruses</taxon>
        <taxon>Duplodnaviria</taxon>
        <taxon>Heunggongvirae</taxon>
        <taxon>Uroviricota</taxon>
        <taxon>Caudoviricetes</taxon>
        <taxon>Peduoviridae</taxon>
        <taxon>Maltschvirus</taxon>
        <taxon>Maltschvirus maltsch</taxon>
    </lineage>
</organism>
<name>A0A6J5NKY6_9CAUD</name>
<evidence type="ECO:0000256" key="1">
    <source>
        <dbReference type="SAM" id="MobiDB-lite"/>
    </source>
</evidence>
<feature type="region of interest" description="Disordered" evidence="1">
    <location>
        <begin position="329"/>
        <end position="361"/>
    </location>
</feature>
<dbReference type="EMBL" id="LR796670">
    <property type="protein sequence ID" value="CAB4159563.1"/>
    <property type="molecule type" value="Genomic_DNA"/>
</dbReference>
<gene>
    <name evidence="2" type="ORF">UFOVP699_299</name>
</gene>
<evidence type="ECO:0000313" key="2">
    <source>
        <dbReference type="EMBL" id="CAB4159563.1"/>
    </source>
</evidence>